<dbReference type="AlphaFoldDB" id="A0A378MP72"/>
<dbReference type="EMBL" id="UGPG01000001">
    <property type="protein sequence ID" value="STY45525.1"/>
    <property type="molecule type" value="Genomic_DNA"/>
</dbReference>
<name>A0A378MP72_LISGR</name>
<gene>
    <name evidence="2" type="ORF">NCTC10815_02905</name>
</gene>
<sequence length="213" mass="23885">MKTIYKIASILAVCLLAFAVIPWQASADEVKTPKTEELKVTNQKELDALLAQYKEIAAKYGYLFDGTPMFNDTIGQANFPTLSEFEASLQPVGEEVETSDNGQIPLVALASVSNGTKTYKKVTKMPVFSFISTVHKYAKVTRKKGKVTKVKKWSEVTGLNYPIKMTQTKTWHKLNKAKTHGKAYFRFKKYKYIIPGYPDIGFVSYVTGTPVSF</sequence>
<dbReference type="Proteomes" id="UP000254879">
    <property type="component" value="Unassembled WGS sequence"/>
</dbReference>
<dbReference type="RefSeq" id="WP_115346362.1">
    <property type="nucleotide sequence ID" value="NZ_UGPG01000001.1"/>
</dbReference>
<protein>
    <submittedName>
        <fullName evidence="2">Uncharacterized protein</fullName>
    </submittedName>
</protein>
<organism evidence="2 3">
    <name type="scientific">Listeria grayi</name>
    <name type="common">Listeria murrayi</name>
    <dbReference type="NCBI Taxonomy" id="1641"/>
    <lineage>
        <taxon>Bacteria</taxon>
        <taxon>Bacillati</taxon>
        <taxon>Bacillota</taxon>
        <taxon>Bacilli</taxon>
        <taxon>Bacillales</taxon>
        <taxon>Listeriaceae</taxon>
        <taxon>Listeria</taxon>
    </lineage>
</organism>
<reference evidence="2 3" key="1">
    <citation type="submission" date="2018-06" db="EMBL/GenBank/DDBJ databases">
        <authorList>
            <consortium name="Pathogen Informatics"/>
            <person name="Doyle S."/>
        </authorList>
    </citation>
    <scope>NUCLEOTIDE SEQUENCE [LARGE SCALE GENOMIC DNA]</scope>
    <source>
        <strain evidence="3">NCTC 10815</strain>
    </source>
</reference>
<evidence type="ECO:0000256" key="1">
    <source>
        <dbReference type="SAM" id="SignalP"/>
    </source>
</evidence>
<evidence type="ECO:0000313" key="3">
    <source>
        <dbReference type="Proteomes" id="UP000254879"/>
    </source>
</evidence>
<keyword evidence="1" id="KW-0732">Signal</keyword>
<proteinExistence type="predicted"/>
<feature type="signal peptide" evidence="1">
    <location>
        <begin position="1"/>
        <end position="27"/>
    </location>
</feature>
<feature type="chain" id="PRO_5016714075" evidence="1">
    <location>
        <begin position="28"/>
        <end position="213"/>
    </location>
</feature>
<evidence type="ECO:0000313" key="2">
    <source>
        <dbReference type="EMBL" id="STY45525.1"/>
    </source>
</evidence>
<accession>A0A378MP72</accession>